<feature type="compositionally biased region" description="Pro residues" evidence="1">
    <location>
        <begin position="482"/>
        <end position="510"/>
    </location>
</feature>
<dbReference type="Proteomes" id="UP001165122">
    <property type="component" value="Unassembled WGS sequence"/>
</dbReference>
<comment type="caution">
    <text evidence="2">The sequence shown here is derived from an EMBL/GenBank/DDBJ whole genome shotgun (WGS) entry which is preliminary data.</text>
</comment>
<organism evidence="2 3">
    <name type="scientific">Triparma laevis f. longispina</name>
    <dbReference type="NCBI Taxonomy" id="1714387"/>
    <lineage>
        <taxon>Eukaryota</taxon>
        <taxon>Sar</taxon>
        <taxon>Stramenopiles</taxon>
        <taxon>Ochrophyta</taxon>
        <taxon>Bolidophyceae</taxon>
        <taxon>Parmales</taxon>
        <taxon>Triparmaceae</taxon>
        <taxon>Triparma</taxon>
    </lineage>
</organism>
<dbReference type="InterPro" id="IPR051412">
    <property type="entry name" value="Formin_Homology_Diaphanous_sf"/>
</dbReference>
<feature type="compositionally biased region" description="Basic and acidic residues" evidence="1">
    <location>
        <begin position="103"/>
        <end position="112"/>
    </location>
</feature>
<keyword evidence="3" id="KW-1185">Reference proteome</keyword>
<name>A0A9W6Z6I3_9STRA</name>
<protein>
    <submittedName>
        <fullName evidence="2">Uncharacterized protein</fullName>
    </submittedName>
</protein>
<feature type="region of interest" description="Disordered" evidence="1">
    <location>
        <begin position="477"/>
        <end position="647"/>
    </location>
</feature>
<feature type="compositionally biased region" description="Polar residues" evidence="1">
    <location>
        <begin position="317"/>
        <end position="334"/>
    </location>
</feature>
<gene>
    <name evidence="2" type="ORF">TrLO_g871</name>
</gene>
<feature type="compositionally biased region" description="Acidic residues" evidence="1">
    <location>
        <begin position="750"/>
        <end position="775"/>
    </location>
</feature>
<dbReference type="PANTHER" id="PTHR45691:SF6">
    <property type="entry name" value="PROTEIN DIAPHANOUS"/>
    <property type="match status" value="1"/>
</dbReference>
<feature type="compositionally biased region" description="Pro residues" evidence="1">
    <location>
        <begin position="599"/>
        <end position="609"/>
    </location>
</feature>
<feature type="region of interest" description="Disordered" evidence="1">
    <location>
        <begin position="749"/>
        <end position="793"/>
    </location>
</feature>
<feature type="compositionally biased region" description="Polar residues" evidence="1">
    <location>
        <begin position="1"/>
        <end position="17"/>
    </location>
</feature>
<proteinExistence type="predicted"/>
<sequence>MDTTTTASSREVSWRTTVTEKDVEKNEANLRKLEKIIKHQQQDIQAELLGFFGEEADGIQEADSGSSSSSDEVSDSDNDGDSSSDSELEDLSLPSNPSAAKGIVREIREEQQKQQPPSPRTAHKMYMMNQPMPGQKSIPKKKKGSGTRASKKFSITAALAKGKGKAGKVLGASDMWYSRTNGGSKVPQPEAMAQHNNNLQKAGVGRREKPNSGRSVVGSIKNVNEVSRRFRHISEVFPDFSILHAHLGKQAKHQGFEPKPYEENLKLRRESAANPWTLHNVGSMVSMDKRGRANSQKEFGDKTQRKMTLYDKDQEIQRTTFGERSSDASFNRFSDLSAGSGKSQSSRELGGRSSPPKPPRPPKQASLLKLENMLKETKEEEAKRKMVKGKVPKKPPPPPSSMPPPKPLKKQKPSPHAVAITLSFMYNKSIKLRPYEPLPSPGAKTNKTRSRLSIAAANGGVGVGISHALKTIPRHVPIPVMSAPPRPPAPPTPPAPPRKEVPPPPAPAPASKPVFPLEKPKRVLGRLPSSIPPPPPDDLEEQEIKSKQQRLVAGMSSKIIATETFRLSGGSKEGGERDNNSISSGSRPVSVVASGLAPTAPPPPTPPAPESFSREVHDGDNIVETEDFKLSGGSKAELEAGESTNSKAKVRTSVKVLGLVPEVPLPPTPTPTIFPAEEEVEELEVIARVRTDTMSKEMKKAIETQIRATPVYEENEPMCKQKGLSGREILELFHEKNHSRFSMLRMSTFGDEDSEEEDYEEDYEDEEGEVEEENEDKTNSTDDRFDDYSSANTLDTDDASFMEKFLYKMAPDEDESESTRTGRTESTVLTKPRTLTIIKQEEDSLLTEVEQREESRVSMEAFLSGKGGIPAPPIETIGDPLNFSHQGSSLTRSSIKTIGSTKPRLRERDLSDTEFYYVYGLTRLQFKKLGVFKRAWLRSENMHRRPFAENNGKK</sequence>
<feature type="compositionally biased region" description="Basic and acidic residues" evidence="1">
    <location>
        <begin position="372"/>
        <end position="384"/>
    </location>
</feature>
<feature type="region of interest" description="Disordered" evidence="1">
    <location>
        <begin position="1"/>
        <end position="22"/>
    </location>
</feature>
<evidence type="ECO:0000313" key="3">
    <source>
        <dbReference type="Proteomes" id="UP001165122"/>
    </source>
</evidence>
<feature type="region of interest" description="Disordered" evidence="1">
    <location>
        <begin position="180"/>
        <end position="216"/>
    </location>
</feature>
<feature type="compositionally biased region" description="Pro residues" evidence="1">
    <location>
        <begin position="394"/>
        <end position="406"/>
    </location>
</feature>
<feature type="compositionally biased region" description="Basic residues" evidence="1">
    <location>
        <begin position="138"/>
        <end position="151"/>
    </location>
</feature>
<accession>A0A9W6Z6I3</accession>
<reference evidence="3" key="1">
    <citation type="journal article" date="2023" name="Commun. Biol.">
        <title>Genome analysis of Parmales, the sister group of diatoms, reveals the evolutionary specialization of diatoms from phago-mixotrophs to photoautotrophs.</title>
        <authorList>
            <person name="Ban H."/>
            <person name="Sato S."/>
            <person name="Yoshikawa S."/>
            <person name="Yamada K."/>
            <person name="Nakamura Y."/>
            <person name="Ichinomiya M."/>
            <person name="Sato N."/>
            <person name="Blanc-Mathieu R."/>
            <person name="Endo H."/>
            <person name="Kuwata A."/>
            <person name="Ogata H."/>
        </authorList>
    </citation>
    <scope>NUCLEOTIDE SEQUENCE [LARGE SCALE GENOMIC DNA]</scope>
    <source>
        <strain evidence="3">NIES 3700</strain>
    </source>
</reference>
<dbReference type="PANTHER" id="PTHR45691">
    <property type="entry name" value="PROTEIN DIAPHANOUS"/>
    <property type="match status" value="1"/>
</dbReference>
<feature type="region of interest" description="Disordered" evidence="1">
    <location>
        <begin position="55"/>
        <end position="151"/>
    </location>
</feature>
<feature type="compositionally biased region" description="Acidic residues" evidence="1">
    <location>
        <begin position="72"/>
        <end position="90"/>
    </location>
</feature>
<dbReference type="OrthoDB" id="10624675at2759"/>
<dbReference type="EMBL" id="BRXW01000364">
    <property type="protein sequence ID" value="GMH48194.1"/>
    <property type="molecule type" value="Genomic_DNA"/>
</dbReference>
<evidence type="ECO:0000256" key="1">
    <source>
        <dbReference type="SAM" id="MobiDB-lite"/>
    </source>
</evidence>
<dbReference type="AlphaFoldDB" id="A0A9W6Z6I3"/>
<feature type="region of interest" description="Disordered" evidence="1">
    <location>
        <begin position="310"/>
        <end position="416"/>
    </location>
</feature>
<evidence type="ECO:0000313" key="2">
    <source>
        <dbReference type="EMBL" id="GMH48194.1"/>
    </source>
</evidence>
<dbReference type="GO" id="GO:0030041">
    <property type="term" value="P:actin filament polymerization"/>
    <property type="evidence" value="ECO:0007669"/>
    <property type="project" value="TreeGrafter"/>
</dbReference>
<feature type="compositionally biased region" description="Basic and acidic residues" evidence="1">
    <location>
        <begin position="776"/>
        <end position="787"/>
    </location>
</feature>
<dbReference type="GO" id="GO:0005884">
    <property type="term" value="C:actin filament"/>
    <property type="evidence" value="ECO:0007669"/>
    <property type="project" value="TreeGrafter"/>
</dbReference>